<reference evidence="1" key="1">
    <citation type="journal article" date="1985" name="Dokl. Akad. Nauk SSSR">
        <title>Structure of long and short copies of the mobile dispersed gene MDG3 of Drosophila melanogaster.</title>
        <authorList>
            <person name="Baev A.A."/>
            <person name="Dzhumagaliev E.B."/>
            <person name="Lyubomirskaya N.V."/>
            <person name="Mizrokhi L.Y."/>
            <person name="Il'in Y.V."/>
        </authorList>
    </citation>
    <scope>NUCLEOTIDE SEQUENCE</scope>
</reference>
<geneLocation type="mitochondrion" evidence="1"/>
<dbReference type="EMBL" id="D32052">
    <property type="protein sequence ID" value="BAA06818.1"/>
    <property type="molecule type" value="Genomic_DNA"/>
</dbReference>
<protein>
    <submittedName>
        <fullName evidence="1">ORF80</fullName>
    </submittedName>
</protein>
<keyword evidence="1" id="KW-0496">Mitochondrion</keyword>
<reference evidence="1" key="3">
    <citation type="journal article" date="1995" name="Curr. Genet.">
        <title>The rps3-rpl16-nad3-rps12 gene cluster in rice mitochondrial DNA is transcribed from alternative promoters.</title>
        <authorList>
            <person name="Nakazono M."/>
            <person name="Itadani H."/>
            <person name="Wakasugi T."/>
            <person name="Tsutsumi N."/>
            <person name="Sugiura M."/>
            <person name="Hirai A."/>
        </authorList>
    </citation>
    <scope>NUCLEOTIDE SEQUENCE</scope>
</reference>
<evidence type="ECO:0000313" key="1">
    <source>
        <dbReference type="EMBL" id="BAA06818.1"/>
    </source>
</evidence>
<organism evidence="1">
    <name type="scientific">Oryza sativa subsp. japonica</name>
    <name type="common">Rice</name>
    <dbReference type="NCBI Taxonomy" id="39947"/>
    <lineage>
        <taxon>Eukaryota</taxon>
        <taxon>Viridiplantae</taxon>
        <taxon>Streptophyta</taxon>
        <taxon>Embryophyta</taxon>
        <taxon>Tracheophyta</taxon>
        <taxon>Spermatophyta</taxon>
        <taxon>Magnoliopsida</taxon>
        <taxon>Liliopsida</taxon>
        <taxon>Poales</taxon>
        <taxon>Poaceae</taxon>
        <taxon>BOP clade</taxon>
        <taxon>Oryzoideae</taxon>
        <taxon>Oryzeae</taxon>
        <taxon>Oryzinae</taxon>
        <taxon>Oryza</taxon>
        <taxon>Oryza sativa</taxon>
    </lineage>
</organism>
<name>Q35309_ORYSJ</name>
<accession>Q35309</accession>
<sequence>MQGMWDQVLLLELSGVGAVPFLCISSLLAAPKGVKGVKEDKYFSEAALRLWELALFFCLKMDWIVAKTRFEPLERVLWVE</sequence>
<proteinExistence type="predicted"/>
<dbReference type="GO" id="GO:0005739">
    <property type="term" value="C:mitochondrion"/>
    <property type="evidence" value="ECO:0000250"/>
    <property type="project" value="Gramene"/>
</dbReference>
<dbReference type="AlphaFoldDB" id="Q35309"/>
<reference evidence="1" key="2">
    <citation type="journal article" date="1994" name="Plant Cell Physiol.">
        <title>Nucleotide sequence of a 28-kbp portion of rice mitochondrial DNA: the existence of many sequences that correspond to parts of mitochondrial genes in intergenic regions.</title>
        <authorList>
            <person name="Itadani H."/>
            <person name="Wakasugi T."/>
            <person name="Sugita M."/>
            <person name="Sugiura M."/>
            <person name="Nakazono M."/>
            <person name="Hirai A."/>
        </authorList>
    </citation>
    <scope>NUCLEOTIDE SEQUENCE</scope>
</reference>
<dbReference type="PIR" id="T03197">
    <property type="entry name" value="T03197"/>
</dbReference>